<protein>
    <submittedName>
        <fullName evidence="2">Transcriptional regulator</fullName>
    </submittedName>
</protein>
<keyword evidence="1" id="KW-1133">Transmembrane helix</keyword>
<dbReference type="RefSeq" id="WP_167052913.1">
    <property type="nucleotide sequence ID" value="NZ_JAAOZR010000005.1"/>
</dbReference>
<keyword evidence="1" id="KW-0472">Membrane</keyword>
<sequence length="67" mass="7295">MEYKKVDDEADEAKNRIYEMTGAMVAAYEGKQEASQNQLNADISLMVKTLLISGAAIVVIGLTLAFI</sequence>
<gene>
    <name evidence="2" type="ORF">J2Z65_003948</name>
</gene>
<dbReference type="Proteomes" id="UP001519344">
    <property type="component" value="Unassembled WGS sequence"/>
</dbReference>
<feature type="transmembrane region" description="Helical" evidence="1">
    <location>
        <begin position="45"/>
        <end position="66"/>
    </location>
</feature>
<organism evidence="2 3">
    <name type="scientific">Paenibacillus aceris</name>
    <dbReference type="NCBI Taxonomy" id="869555"/>
    <lineage>
        <taxon>Bacteria</taxon>
        <taxon>Bacillati</taxon>
        <taxon>Bacillota</taxon>
        <taxon>Bacilli</taxon>
        <taxon>Bacillales</taxon>
        <taxon>Paenibacillaceae</taxon>
        <taxon>Paenibacillus</taxon>
    </lineage>
</organism>
<name>A0ABS4I1N8_9BACL</name>
<comment type="caution">
    <text evidence="2">The sequence shown here is derived from an EMBL/GenBank/DDBJ whole genome shotgun (WGS) entry which is preliminary data.</text>
</comment>
<accession>A0ABS4I1N8</accession>
<proteinExistence type="predicted"/>
<reference evidence="2 3" key="1">
    <citation type="submission" date="2021-03" db="EMBL/GenBank/DDBJ databases">
        <title>Genomic Encyclopedia of Type Strains, Phase IV (KMG-IV): sequencing the most valuable type-strain genomes for metagenomic binning, comparative biology and taxonomic classification.</title>
        <authorList>
            <person name="Goeker M."/>
        </authorList>
    </citation>
    <scope>NUCLEOTIDE SEQUENCE [LARGE SCALE GENOMIC DNA]</scope>
    <source>
        <strain evidence="2 3">DSM 24950</strain>
    </source>
</reference>
<evidence type="ECO:0000256" key="1">
    <source>
        <dbReference type="SAM" id="Phobius"/>
    </source>
</evidence>
<keyword evidence="3" id="KW-1185">Reference proteome</keyword>
<keyword evidence="1" id="KW-0812">Transmembrane</keyword>
<evidence type="ECO:0000313" key="2">
    <source>
        <dbReference type="EMBL" id="MBP1964725.1"/>
    </source>
</evidence>
<dbReference type="EMBL" id="JAGGKV010000010">
    <property type="protein sequence ID" value="MBP1964725.1"/>
    <property type="molecule type" value="Genomic_DNA"/>
</dbReference>
<evidence type="ECO:0000313" key="3">
    <source>
        <dbReference type="Proteomes" id="UP001519344"/>
    </source>
</evidence>